<evidence type="ECO:0000313" key="3">
    <source>
        <dbReference type="Proteomes" id="UP001642520"/>
    </source>
</evidence>
<feature type="compositionally biased region" description="Basic and acidic residues" evidence="1">
    <location>
        <begin position="153"/>
        <end position="172"/>
    </location>
</feature>
<comment type="caution">
    <text evidence="2">The sequence shown here is derived from an EMBL/GenBank/DDBJ whole genome shotgun (WGS) entry which is preliminary data.</text>
</comment>
<sequence length="486" mass="54655">MGKTPKKAAPGGDERNLYNRRLKATAAPSNTSETSLHKRQRESEISNRSKLSTLKKKIPPGQRKSLKIRHRVPKTFGPSKIGRPVRNLKQKKSTVPEQSEESTSAKMQPESEETEAKLNPTAQKENTTEEISIDTVDPKHVDHAPSEPLSVTKPEEDATNKETVVEEKKTEQEEAMNSSDKSKESEEHEENDLNLRFETEESYVKAEEEKQDDKSLKDENSEKCPTVASVAKNVVQEKEDLQSESQTDTESYSADVLEVTTSEVSEVSETASQTDVQKDKGKPEESVAKDISFVSYDPSIMLKDVQIKLNDCLKENSKLFETSSASHSSSNEPPKDASFGKTLRSISGRRSLNRMRYVTLREHRYSPNDSMFVNTSSVSLPPEDSQDFKILRYSTGLSDTIGLSNRNGSPTEKKRKHETEGWNSTKKQKIESENSLLNSSISLLKGLRRPIQVSTPVSEMKFQTDKFELDDESKSTNEGKKWCIIM</sequence>
<keyword evidence="3" id="KW-1185">Reference proteome</keyword>
<feature type="compositionally biased region" description="Basic and acidic residues" evidence="1">
    <location>
        <begin position="180"/>
        <end position="222"/>
    </location>
</feature>
<dbReference type="EMBL" id="CAXAJV020001288">
    <property type="protein sequence ID" value="CAL7938218.1"/>
    <property type="molecule type" value="Genomic_DNA"/>
</dbReference>
<accession>A0ABP1NB63</accession>
<feature type="compositionally biased region" description="Polar residues" evidence="1">
    <location>
        <begin position="243"/>
        <end position="252"/>
    </location>
</feature>
<feature type="region of interest" description="Disordered" evidence="1">
    <location>
        <begin position="401"/>
        <end position="430"/>
    </location>
</feature>
<feature type="compositionally biased region" description="Polar residues" evidence="1">
    <location>
        <begin position="401"/>
        <end position="410"/>
    </location>
</feature>
<feature type="region of interest" description="Disordered" evidence="1">
    <location>
        <begin position="320"/>
        <end position="341"/>
    </location>
</feature>
<protein>
    <submittedName>
        <fullName evidence="2">Uncharacterized protein</fullName>
    </submittedName>
</protein>
<reference evidence="2 3" key="1">
    <citation type="submission" date="2024-08" db="EMBL/GenBank/DDBJ databases">
        <authorList>
            <person name="Will J Nash"/>
            <person name="Angela Man"/>
            <person name="Seanna McTaggart"/>
            <person name="Kendall Baker"/>
            <person name="Tom Barker"/>
            <person name="Leah Catchpole"/>
            <person name="Alex Durrant"/>
            <person name="Karim Gharbi"/>
            <person name="Naomi Irish"/>
            <person name="Gemy Kaithakottil"/>
            <person name="Debby Ku"/>
            <person name="Aaliyah Providence"/>
            <person name="Felix Shaw"/>
            <person name="David Swarbreck"/>
            <person name="Chris Watkins"/>
            <person name="Ann M. McCartney"/>
            <person name="Giulio Formenti"/>
            <person name="Alice Mouton"/>
            <person name="Noel Vella"/>
            <person name="Bjorn M von Reumont"/>
            <person name="Adriana Vella"/>
            <person name="Wilfried Haerty"/>
        </authorList>
    </citation>
    <scope>NUCLEOTIDE SEQUENCE [LARGE SCALE GENOMIC DNA]</scope>
</reference>
<feature type="compositionally biased region" description="Basic residues" evidence="1">
    <location>
        <begin position="53"/>
        <end position="73"/>
    </location>
</feature>
<organism evidence="2 3">
    <name type="scientific">Xylocopa violacea</name>
    <name type="common">Violet carpenter bee</name>
    <name type="synonym">Apis violacea</name>
    <dbReference type="NCBI Taxonomy" id="135666"/>
    <lineage>
        <taxon>Eukaryota</taxon>
        <taxon>Metazoa</taxon>
        <taxon>Ecdysozoa</taxon>
        <taxon>Arthropoda</taxon>
        <taxon>Hexapoda</taxon>
        <taxon>Insecta</taxon>
        <taxon>Pterygota</taxon>
        <taxon>Neoptera</taxon>
        <taxon>Endopterygota</taxon>
        <taxon>Hymenoptera</taxon>
        <taxon>Apocrita</taxon>
        <taxon>Aculeata</taxon>
        <taxon>Apoidea</taxon>
        <taxon>Anthophila</taxon>
        <taxon>Apidae</taxon>
        <taxon>Xylocopa</taxon>
        <taxon>Xylocopa</taxon>
    </lineage>
</organism>
<evidence type="ECO:0000313" key="2">
    <source>
        <dbReference type="EMBL" id="CAL7938218.1"/>
    </source>
</evidence>
<evidence type="ECO:0000256" key="1">
    <source>
        <dbReference type="SAM" id="MobiDB-lite"/>
    </source>
</evidence>
<dbReference type="Proteomes" id="UP001642520">
    <property type="component" value="Unassembled WGS sequence"/>
</dbReference>
<feature type="compositionally biased region" description="Basic and acidic residues" evidence="1">
    <location>
        <begin position="276"/>
        <end position="286"/>
    </location>
</feature>
<gene>
    <name evidence="2" type="ORF">XYLVIOL_LOCUS3161</name>
</gene>
<feature type="compositionally biased region" description="Low complexity" evidence="1">
    <location>
        <begin position="256"/>
        <end position="274"/>
    </location>
</feature>
<feature type="compositionally biased region" description="Basic and acidic residues" evidence="1">
    <location>
        <begin position="136"/>
        <end position="145"/>
    </location>
</feature>
<feature type="compositionally biased region" description="Polar residues" evidence="1">
    <location>
        <begin position="93"/>
        <end position="106"/>
    </location>
</feature>
<proteinExistence type="predicted"/>
<feature type="region of interest" description="Disordered" evidence="1">
    <location>
        <begin position="1"/>
        <end position="286"/>
    </location>
</feature>
<name>A0ABP1NB63_XYLVO</name>